<reference evidence="2 3" key="1">
    <citation type="submission" date="2024-06" db="EMBL/GenBank/DDBJ databases">
        <title>Sorghum-associated microbial communities from plants grown in Nebraska, USA.</title>
        <authorList>
            <person name="Schachtman D."/>
        </authorList>
    </citation>
    <scope>NUCLEOTIDE SEQUENCE [LARGE SCALE GENOMIC DNA]</scope>
    <source>
        <strain evidence="2 3">1757</strain>
    </source>
</reference>
<evidence type="ECO:0000313" key="3">
    <source>
        <dbReference type="Proteomes" id="UP001549251"/>
    </source>
</evidence>
<dbReference type="Pfam" id="PF13620">
    <property type="entry name" value="CarboxypepD_reg"/>
    <property type="match status" value="1"/>
</dbReference>
<sequence>MKNSRYLKINHPKRRAGFSPWGLTMAIALVVYGTTGLAAVHAQATVGRVFGWAPAGETITAHSTSGIRRHAKANAKGRYTIGALPMGVYVVTLEKDGKAVDTRSNIKLTVGGGAEVDFACANDQCAAPASD</sequence>
<dbReference type="InterPro" id="IPR013784">
    <property type="entry name" value="Carb-bd-like_fold"/>
</dbReference>
<keyword evidence="1" id="KW-0472">Membrane</keyword>
<comment type="caution">
    <text evidence="2">The sequence shown here is derived from an EMBL/GenBank/DDBJ whole genome shotgun (WGS) entry which is preliminary data.</text>
</comment>
<gene>
    <name evidence="2" type="ORF">ABIE04_000085</name>
</gene>
<evidence type="ECO:0000313" key="2">
    <source>
        <dbReference type="EMBL" id="MET4567758.1"/>
    </source>
</evidence>
<dbReference type="Gene3D" id="2.60.40.1120">
    <property type="entry name" value="Carboxypeptidase-like, regulatory domain"/>
    <property type="match status" value="1"/>
</dbReference>
<accession>A0ABV2PSD0</accession>
<keyword evidence="1" id="KW-1133">Transmembrane helix</keyword>
<feature type="transmembrane region" description="Helical" evidence="1">
    <location>
        <begin position="21"/>
        <end position="40"/>
    </location>
</feature>
<protein>
    <recommendedName>
        <fullName evidence="4">Carboxypeptidase regulatory-like domain-containing protein</fullName>
    </recommendedName>
</protein>
<evidence type="ECO:0000256" key="1">
    <source>
        <dbReference type="SAM" id="Phobius"/>
    </source>
</evidence>
<keyword evidence="1" id="KW-0812">Transmembrane</keyword>
<dbReference type="EMBL" id="JBEPSD010000001">
    <property type="protein sequence ID" value="MET4567758.1"/>
    <property type="molecule type" value="Genomic_DNA"/>
</dbReference>
<dbReference type="Proteomes" id="UP001549251">
    <property type="component" value="Unassembled WGS sequence"/>
</dbReference>
<dbReference type="RefSeq" id="WP_354546632.1">
    <property type="nucleotide sequence ID" value="NZ_JBEPSD010000001.1"/>
</dbReference>
<proteinExistence type="predicted"/>
<evidence type="ECO:0008006" key="4">
    <source>
        <dbReference type="Google" id="ProtNLM"/>
    </source>
</evidence>
<dbReference type="SUPFAM" id="SSF49452">
    <property type="entry name" value="Starch-binding domain-like"/>
    <property type="match status" value="1"/>
</dbReference>
<name>A0ABV2PSD0_9GAMM</name>
<organism evidence="2 3">
    <name type="scientific">Rhodanobacter soli</name>
    <dbReference type="NCBI Taxonomy" id="590609"/>
    <lineage>
        <taxon>Bacteria</taxon>
        <taxon>Pseudomonadati</taxon>
        <taxon>Pseudomonadota</taxon>
        <taxon>Gammaproteobacteria</taxon>
        <taxon>Lysobacterales</taxon>
        <taxon>Rhodanobacteraceae</taxon>
        <taxon>Rhodanobacter</taxon>
    </lineage>
</organism>
<keyword evidence="3" id="KW-1185">Reference proteome</keyword>